<accession>A0A177V9Q3</accession>
<sequence length="258" mass="27969">MGYSQRRTFCCCIPTRLGVLILSTLTLLASIVNAYASFLPIANNSKNPHDWLTAYNNLPSSSRTVLIVNGSVAVITGLCALAGLIGAIIRQRRLVGLYSFAVWVLLLANIVLGSISIWLSFRDRDGIVAKCQGEVREKTDNVTEKWDEKACSGAYRVALGVTCAIFAVICLIQMYLCVIVGRYKHQLEAEHANRVPTSHHSRGTYEPVHDVEKNASSRTSRGQLNAASYAGAYDGHHAGPYADPHAGSYGGHHAGPDI</sequence>
<feature type="transmembrane region" description="Helical" evidence="2">
    <location>
        <begin position="154"/>
        <end position="178"/>
    </location>
</feature>
<evidence type="ECO:0000256" key="2">
    <source>
        <dbReference type="SAM" id="Phobius"/>
    </source>
</evidence>
<dbReference type="Proteomes" id="UP000836402">
    <property type="component" value="Unassembled WGS sequence"/>
</dbReference>
<keyword evidence="2" id="KW-0812">Transmembrane</keyword>
<evidence type="ECO:0000256" key="1">
    <source>
        <dbReference type="SAM" id="MobiDB-lite"/>
    </source>
</evidence>
<comment type="caution">
    <text evidence="4">The sequence shown here is derived from an EMBL/GenBank/DDBJ whole genome shotgun (WGS) entry which is preliminary data.</text>
</comment>
<gene>
    <name evidence="4" type="ORF">A4X03_0g3842</name>
    <name evidence="3" type="ORF">JKIAZH3_G3242</name>
</gene>
<organism evidence="4 5">
    <name type="scientific">Tilletia caries</name>
    <name type="common">wheat bunt fungus</name>
    <dbReference type="NCBI Taxonomy" id="13290"/>
    <lineage>
        <taxon>Eukaryota</taxon>
        <taxon>Fungi</taxon>
        <taxon>Dikarya</taxon>
        <taxon>Basidiomycota</taxon>
        <taxon>Ustilaginomycotina</taxon>
        <taxon>Exobasidiomycetes</taxon>
        <taxon>Tilletiales</taxon>
        <taxon>Tilletiaceae</taxon>
        <taxon>Tilletia</taxon>
    </lineage>
</organism>
<name>A0A177V9Q3_9BASI</name>
<evidence type="ECO:0008006" key="7">
    <source>
        <dbReference type="Google" id="ProtNLM"/>
    </source>
</evidence>
<keyword evidence="6" id="KW-1185">Reference proteome</keyword>
<evidence type="ECO:0000313" key="3">
    <source>
        <dbReference type="EMBL" id="CAD6916129.1"/>
    </source>
</evidence>
<dbReference type="Proteomes" id="UP000077671">
    <property type="component" value="Unassembled WGS sequence"/>
</dbReference>
<feature type="region of interest" description="Disordered" evidence="1">
    <location>
        <begin position="194"/>
        <end position="220"/>
    </location>
</feature>
<feature type="transmembrane region" description="Helical" evidence="2">
    <location>
        <begin position="66"/>
        <end position="89"/>
    </location>
</feature>
<keyword evidence="2" id="KW-1133">Transmembrane helix</keyword>
<feature type="transmembrane region" description="Helical" evidence="2">
    <location>
        <begin position="96"/>
        <end position="119"/>
    </location>
</feature>
<reference evidence="3" key="3">
    <citation type="submission" date="2020-10" db="EMBL/GenBank/DDBJ databases">
        <authorList>
            <person name="Sedaghatjoo S."/>
        </authorList>
    </citation>
    <scope>NUCLEOTIDE SEQUENCE</scope>
    <source>
        <strain evidence="3">AZH3</strain>
    </source>
</reference>
<evidence type="ECO:0000313" key="4">
    <source>
        <dbReference type="EMBL" id="KAE8260348.1"/>
    </source>
</evidence>
<dbReference type="EMBL" id="LWDD02000474">
    <property type="protein sequence ID" value="KAE8260348.1"/>
    <property type="molecule type" value="Genomic_DNA"/>
</dbReference>
<reference evidence="4" key="2">
    <citation type="journal article" date="2019" name="IMA Fungus">
        <title>Genome sequencing and comparison of five Tilletia species to identify candidate genes for the detection of regulated species infecting wheat.</title>
        <authorList>
            <person name="Nguyen H.D.T."/>
            <person name="Sultana T."/>
            <person name="Kesanakurti P."/>
            <person name="Hambleton S."/>
        </authorList>
    </citation>
    <scope>NUCLEOTIDE SEQUENCE</scope>
    <source>
        <strain evidence="4">DAOMC 238032</strain>
    </source>
</reference>
<dbReference type="EMBL" id="CAJHJG010001968">
    <property type="protein sequence ID" value="CAD6916129.1"/>
    <property type="molecule type" value="Genomic_DNA"/>
</dbReference>
<evidence type="ECO:0000313" key="6">
    <source>
        <dbReference type="Proteomes" id="UP000836402"/>
    </source>
</evidence>
<reference evidence="4" key="1">
    <citation type="submission" date="2016-04" db="EMBL/GenBank/DDBJ databases">
        <authorList>
            <person name="Nguyen H.D."/>
            <person name="Kesanakurti P."/>
            <person name="Cullis J."/>
            <person name="Levesque C.A."/>
            <person name="Hambleton S."/>
        </authorList>
    </citation>
    <scope>NUCLEOTIDE SEQUENCE</scope>
    <source>
        <strain evidence="4">DAOMC 238032</strain>
    </source>
</reference>
<keyword evidence="2" id="KW-0472">Membrane</keyword>
<dbReference type="AlphaFoldDB" id="A0A177V9Q3"/>
<evidence type="ECO:0000313" key="5">
    <source>
        <dbReference type="Proteomes" id="UP000077671"/>
    </source>
</evidence>
<protein>
    <recommendedName>
        <fullName evidence="7">MARVEL domain-containing protein</fullName>
    </recommendedName>
</protein>
<proteinExistence type="predicted"/>